<keyword evidence="3" id="KW-1185">Reference proteome</keyword>
<gene>
    <name evidence="2" type="ORF">MicloDRAFT_00001470</name>
</gene>
<dbReference type="eggNOG" id="ENOG502ZYZH">
    <property type="taxonomic scope" value="Bacteria"/>
</dbReference>
<dbReference type="EMBL" id="JH660633">
    <property type="protein sequence ID" value="EIM31157.1"/>
    <property type="molecule type" value="Genomic_DNA"/>
</dbReference>
<accession>I4Z4L5</accession>
<name>I4Z4L5_9HYPH</name>
<dbReference type="Proteomes" id="UP000003947">
    <property type="component" value="Unassembled WGS sequence"/>
</dbReference>
<reference evidence="2 3" key="1">
    <citation type="submission" date="2012-02" db="EMBL/GenBank/DDBJ databases">
        <title>Improved High-Quality Draft sequence of Microvirga sp. WSM3557.</title>
        <authorList>
            <consortium name="US DOE Joint Genome Institute"/>
            <person name="Lucas S."/>
            <person name="Han J."/>
            <person name="Lapidus A."/>
            <person name="Cheng J.-F."/>
            <person name="Goodwin L."/>
            <person name="Pitluck S."/>
            <person name="Peters L."/>
            <person name="Zhang X."/>
            <person name="Detter J.C."/>
            <person name="Han C."/>
            <person name="Tapia R."/>
            <person name="Land M."/>
            <person name="Hauser L."/>
            <person name="Kyrpides N."/>
            <person name="Ivanova N."/>
            <person name="Pagani I."/>
            <person name="Brau L."/>
            <person name="Yates R."/>
            <person name="O'Hara G."/>
            <person name="Rui T."/>
            <person name="Howieson J."/>
            <person name="Reeve W."/>
            <person name="Woyke T."/>
        </authorList>
    </citation>
    <scope>NUCLEOTIDE SEQUENCE [LARGE SCALE GENOMIC DNA]</scope>
    <source>
        <strain evidence="2 3">WSM3557</strain>
    </source>
</reference>
<organism evidence="2 3">
    <name type="scientific">Microvirga lotononidis</name>
    <dbReference type="NCBI Taxonomy" id="864069"/>
    <lineage>
        <taxon>Bacteria</taxon>
        <taxon>Pseudomonadati</taxon>
        <taxon>Pseudomonadota</taxon>
        <taxon>Alphaproteobacteria</taxon>
        <taxon>Hyphomicrobiales</taxon>
        <taxon>Methylobacteriaceae</taxon>
        <taxon>Microvirga</taxon>
    </lineage>
</organism>
<protein>
    <submittedName>
        <fullName evidence="2">Uncharacterized protein</fullName>
    </submittedName>
</protein>
<dbReference type="PATRIC" id="fig|864069.3.peg.150"/>
<proteinExistence type="predicted"/>
<evidence type="ECO:0000313" key="2">
    <source>
        <dbReference type="EMBL" id="EIM31157.1"/>
    </source>
</evidence>
<dbReference type="HOGENOM" id="CLU_558893_0_0_5"/>
<feature type="region of interest" description="Disordered" evidence="1">
    <location>
        <begin position="230"/>
        <end position="255"/>
    </location>
</feature>
<evidence type="ECO:0000313" key="3">
    <source>
        <dbReference type="Proteomes" id="UP000003947"/>
    </source>
</evidence>
<dbReference type="STRING" id="864069.MicloDRAFT_00001470"/>
<evidence type="ECO:0000256" key="1">
    <source>
        <dbReference type="SAM" id="MobiDB-lite"/>
    </source>
</evidence>
<dbReference type="AlphaFoldDB" id="I4Z4L5"/>
<sequence>MWARSPDPRAHGETAVIPDWTLRVLPDGSVEPYLPGELRFRDGPQVRPVSPFFEVWVRLGENGSDPSTWRDAPLTPALLAAQGTNLTALVVTVDARNAKAARRTGQPQLVFGTFPAVHIRGDYHAPVPLYGTSPPASSRPMIPLGRGIPLGSVQLLRSRMQPTERSWSEVVNVETVRLRFTPAKGLIFGPPAAAETTPLRPFPAVPVENAFLDPSAGWFGASDVGAYGNPDAGRVEPSDTYDGAEAPGESGRVGPSLGVIDDTCEARIQVTLTVPGSPELLARANVFVGPPDFAPDRRPFLSLADELNDRAGDATERSAALTGVALDQWVEDLFERVFETIYLFNVDWYRTRRAATVPSDKLRAMSIPGDKVSEPGRAMGGRDPLRSPEFTILDPTTNEPLPLSEHARTRHRALSDVLELRAFVQRHPGRVKELVRRAFEIEANEGAIQTTMRMPPFMRQSNAQPLTLASWQYDLLMRWVEETERAAAAKAPAAASGVAASSPVGQLSSLAQQRREDVLERLAREANKYGEGDI</sequence>